<evidence type="ECO:0000313" key="9">
    <source>
        <dbReference type="Proteomes" id="UP001432027"/>
    </source>
</evidence>
<name>A0AAV5SWM5_9BILA</name>
<protein>
    <recommendedName>
        <fullName evidence="7">C3H1-type domain-containing protein</fullName>
    </recommendedName>
</protein>
<evidence type="ECO:0000313" key="8">
    <source>
        <dbReference type="EMBL" id="GMS86423.1"/>
    </source>
</evidence>
<dbReference type="PROSITE" id="PS50103">
    <property type="entry name" value="ZF_C3H1"/>
    <property type="match status" value="1"/>
</dbReference>
<dbReference type="SUPFAM" id="SSF90229">
    <property type="entry name" value="CCCH zinc finger"/>
    <property type="match status" value="1"/>
</dbReference>
<dbReference type="Gene3D" id="4.10.1000.10">
    <property type="entry name" value="Zinc finger, CCCH-type"/>
    <property type="match status" value="1"/>
</dbReference>
<reference evidence="8" key="1">
    <citation type="submission" date="2023-10" db="EMBL/GenBank/DDBJ databases">
        <title>Genome assembly of Pristionchus species.</title>
        <authorList>
            <person name="Yoshida K."/>
            <person name="Sommer R.J."/>
        </authorList>
    </citation>
    <scope>NUCLEOTIDE SEQUENCE</scope>
    <source>
        <strain evidence="8">RS0144</strain>
    </source>
</reference>
<evidence type="ECO:0000259" key="7">
    <source>
        <dbReference type="PROSITE" id="PS50103"/>
    </source>
</evidence>
<sequence>PAPHGASPAPGYAYAAPMYYQPPESAFAAMSLSGQTMLPMQQQQPKQTFTRGLSTVTPALFQHRASSTPIPNEEPAGLGATPACNPTMIPMQIMYTQMPQYYPMPGSGYEGGAQMMPMVCQDPNTGQMMQHMQPMQHQQHQYPPHLMNRMMSTDPDAIPENLDDISHQSSPDSFMEAPGQQRHHSTPVSSMRRRVSLPPVNQNLLPSNYKMRLCTQWLVKRECSMGAQCKLAHGNAELRLPERPFRAINNPKYKTKMCKKYEPGANGECATRESIFKIH</sequence>
<comment type="caution">
    <text evidence="8">The sequence shown here is derived from an EMBL/GenBank/DDBJ whole genome shotgun (WGS) entry which is preliminary data.</text>
</comment>
<dbReference type="Proteomes" id="UP001432027">
    <property type="component" value="Unassembled WGS sequence"/>
</dbReference>
<dbReference type="GO" id="GO:0005829">
    <property type="term" value="C:cytosol"/>
    <property type="evidence" value="ECO:0007669"/>
    <property type="project" value="TreeGrafter"/>
</dbReference>
<dbReference type="PANTHER" id="PTHR12547">
    <property type="entry name" value="CCCH ZINC FINGER/TIS11-RELATED"/>
    <property type="match status" value="1"/>
</dbReference>
<evidence type="ECO:0000256" key="1">
    <source>
        <dbReference type="ARBA" id="ARBA00022723"/>
    </source>
</evidence>
<keyword evidence="9" id="KW-1185">Reference proteome</keyword>
<evidence type="ECO:0000256" key="3">
    <source>
        <dbReference type="ARBA" id="ARBA00022771"/>
    </source>
</evidence>
<feature type="zinc finger region" description="C3H1-type" evidence="5">
    <location>
        <begin position="208"/>
        <end position="236"/>
    </location>
</feature>
<evidence type="ECO:0000256" key="6">
    <source>
        <dbReference type="SAM" id="MobiDB-lite"/>
    </source>
</evidence>
<dbReference type="InterPro" id="IPR045877">
    <property type="entry name" value="ZFP36-like"/>
</dbReference>
<keyword evidence="4 5" id="KW-0862">Zinc</keyword>
<feature type="region of interest" description="Disordered" evidence="6">
    <location>
        <begin position="163"/>
        <end position="192"/>
    </location>
</feature>
<dbReference type="GO" id="GO:0008270">
    <property type="term" value="F:zinc ion binding"/>
    <property type="evidence" value="ECO:0007669"/>
    <property type="project" value="UniProtKB-KW"/>
</dbReference>
<evidence type="ECO:0000256" key="5">
    <source>
        <dbReference type="PROSITE-ProRule" id="PRU00723"/>
    </source>
</evidence>
<feature type="non-terminal residue" evidence="8">
    <location>
        <position position="279"/>
    </location>
</feature>
<feature type="domain" description="C3H1-type" evidence="7">
    <location>
        <begin position="208"/>
        <end position="236"/>
    </location>
</feature>
<evidence type="ECO:0000256" key="2">
    <source>
        <dbReference type="ARBA" id="ARBA00022737"/>
    </source>
</evidence>
<accession>A0AAV5SWM5</accession>
<evidence type="ECO:0000256" key="4">
    <source>
        <dbReference type="ARBA" id="ARBA00022833"/>
    </source>
</evidence>
<dbReference type="GO" id="GO:0043186">
    <property type="term" value="C:P granule"/>
    <property type="evidence" value="ECO:0007669"/>
    <property type="project" value="UniProtKB-ARBA"/>
</dbReference>
<dbReference type="InterPro" id="IPR036855">
    <property type="entry name" value="Znf_CCCH_sf"/>
</dbReference>
<dbReference type="PANTHER" id="PTHR12547:SF18">
    <property type="entry name" value="PROTEIN TIS11"/>
    <property type="match status" value="1"/>
</dbReference>
<gene>
    <name evidence="8" type="ORF">PENTCL1PPCAC_8598</name>
</gene>
<feature type="compositionally biased region" description="Basic residues" evidence="6">
    <location>
        <begin position="181"/>
        <end position="192"/>
    </location>
</feature>
<dbReference type="GO" id="GO:0003730">
    <property type="term" value="F:mRNA 3'-UTR binding"/>
    <property type="evidence" value="ECO:0007669"/>
    <property type="project" value="TreeGrafter"/>
</dbReference>
<organism evidence="8 9">
    <name type="scientific">Pristionchus entomophagus</name>
    <dbReference type="NCBI Taxonomy" id="358040"/>
    <lineage>
        <taxon>Eukaryota</taxon>
        <taxon>Metazoa</taxon>
        <taxon>Ecdysozoa</taxon>
        <taxon>Nematoda</taxon>
        <taxon>Chromadorea</taxon>
        <taxon>Rhabditida</taxon>
        <taxon>Rhabditina</taxon>
        <taxon>Diplogasteromorpha</taxon>
        <taxon>Diplogasteroidea</taxon>
        <taxon>Neodiplogasteridae</taxon>
        <taxon>Pristionchus</taxon>
    </lineage>
</organism>
<keyword evidence="1 5" id="KW-0479">Metal-binding</keyword>
<feature type="non-terminal residue" evidence="8">
    <location>
        <position position="1"/>
    </location>
</feature>
<keyword evidence="3 5" id="KW-0863">Zinc-finger</keyword>
<dbReference type="EMBL" id="BTSX01000002">
    <property type="protein sequence ID" value="GMS86423.1"/>
    <property type="molecule type" value="Genomic_DNA"/>
</dbReference>
<keyword evidence="2" id="KW-0677">Repeat</keyword>
<proteinExistence type="predicted"/>
<dbReference type="AlphaFoldDB" id="A0AAV5SWM5"/>
<dbReference type="InterPro" id="IPR000571">
    <property type="entry name" value="Znf_CCCH"/>
</dbReference>